<dbReference type="InterPro" id="IPR008969">
    <property type="entry name" value="CarboxyPept-like_regulatory"/>
</dbReference>
<comment type="caution">
    <text evidence="1">The sequence shown here is derived from an EMBL/GenBank/DDBJ whole genome shotgun (WGS) entry which is preliminary data.</text>
</comment>
<protein>
    <submittedName>
        <fullName evidence="1">Serine/threonine protein kinase</fullName>
    </submittedName>
</protein>
<gene>
    <name evidence="1" type="ORF">BSU04_11010</name>
</gene>
<keyword evidence="1" id="KW-0808">Transferase</keyword>
<keyword evidence="1" id="KW-0723">Serine/threonine-protein kinase</keyword>
<keyword evidence="1" id="KW-0418">Kinase</keyword>
<accession>A0A226X5B8</accession>
<evidence type="ECO:0000313" key="1">
    <source>
        <dbReference type="EMBL" id="OXC78652.1"/>
    </source>
</evidence>
<dbReference type="AlphaFoldDB" id="A0A226X5B8"/>
<sequence>MLSAPERCVICFATTQITSERQEPTNMETRHIVTVLIALILGNLSHSALAQGPAEYTCGPNSSCLCLPDGSVSCSCPVGGMCCGQNWNSSTFYPNCTPNFLPNCDPTNPSCITYYTCTCTGPIATGMLAYYLLAVTYIPPGNMSTTLYLHGTTIGSQIQLQTTSGDGLSFQFMAPAVQFSGSFIYSDITGEAFQMTSNGSWGPQVTANTDLPDHLNDLFWLWTNPQMTVQNQNNNQTVTSLQPPPGQPVNVVAISLGELLGYVTTPAYKAAQLGNLTSADRSAIVKTDPFFNTGPGPVTLPAPVLDPTRFVYLNETWQVNGPDHQHDPTYGAGFDTSTQQIHGIISGYQNQVTVSIMGGGTVSFITSASAFIGTQYQFTYQKTTQSNTGTITDAQGLLESNTVCWHQDVDVYWDGAFGTYLFQPKDNGSSDCNVNADVVGMVRNLRGRPVANAHVTGLVLPGGTTWHTSTDIHGVFKFYHLLPRAKLFHVSVPKGSDVILMRSVLPVTLVH</sequence>
<name>A0A226X5B8_CABSO</name>
<dbReference type="GO" id="GO:0004674">
    <property type="term" value="F:protein serine/threonine kinase activity"/>
    <property type="evidence" value="ECO:0007669"/>
    <property type="project" value="UniProtKB-KW"/>
</dbReference>
<dbReference type="EMBL" id="MTHB01000057">
    <property type="protein sequence ID" value="OXC78652.1"/>
    <property type="molecule type" value="Genomic_DNA"/>
</dbReference>
<reference evidence="2" key="1">
    <citation type="submission" date="2017-01" db="EMBL/GenBank/DDBJ databases">
        <title>Genome Analysis of Deinococcus marmoris KOPRI26562.</title>
        <authorList>
            <person name="Kim J.H."/>
            <person name="Oh H.-M."/>
        </authorList>
    </citation>
    <scope>NUCLEOTIDE SEQUENCE [LARGE SCALE GENOMIC DNA]</scope>
    <source>
        <strain evidence="2">PAMC 26633</strain>
    </source>
</reference>
<proteinExistence type="predicted"/>
<evidence type="ECO:0000313" key="2">
    <source>
        <dbReference type="Proteomes" id="UP000214720"/>
    </source>
</evidence>
<organism evidence="1 2">
    <name type="scientific">Caballeronia sordidicola</name>
    <name type="common">Burkholderia sordidicola</name>
    <dbReference type="NCBI Taxonomy" id="196367"/>
    <lineage>
        <taxon>Bacteria</taxon>
        <taxon>Pseudomonadati</taxon>
        <taxon>Pseudomonadota</taxon>
        <taxon>Betaproteobacteria</taxon>
        <taxon>Burkholderiales</taxon>
        <taxon>Burkholderiaceae</taxon>
        <taxon>Caballeronia</taxon>
    </lineage>
</organism>
<dbReference type="Proteomes" id="UP000214720">
    <property type="component" value="Unassembled WGS sequence"/>
</dbReference>
<dbReference type="SUPFAM" id="SSF49464">
    <property type="entry name" value="Carboxypeptidase regulatory domain-like"/>
    <property type="match status" value="1"/>
</dbReference>